<feature type="transmembrane region" description="Helical" evidence="5">
    <location>
        <begin position="136"/>
        <end position="156"/>
    </location>
</feature>
<feature type="transmembrane region" description="Helical" evidence="5">
    <location>
        <begin position="48"/>
        <end position="68"/>
    </location>
</feature>
<feature type="transmembrane region" description="Helical" evidence="5">
    <location>
        <begin position="360"/>
        <end position="379"/>
    </location>
</feature>
<organism evidence="7 8">
    <name type="scientific">Myxozyma melibiosi</name>
    <dbReference type="NCBI Taxonomy" id="54550"/>
    <lineage>
        <taxon>Eukaryota</taxon>
        <taxon>Fungi</taxon>
        <taxon>Dikarya</taxon>
        <taxon>Ascomycota</taxon>
        <taxon>Saccharomycotina</taxon>
        <taxon>Lipomycetes</taxon>
        <taxon>Lipomycetales</taxon>
        <taxon>Lipomycetaceae</taxon>
        <taxon>Myxozyma</taxon>
    </lineage>
</organism>
<evidence type="ECO:0000256" key="1">
    <source>
        <dbReference type="ARBA" id="ARBA00004141"/>
    </source>
</evidence>
<feature type="domain" description="Nodulin-like" evidence="6">
    <location>
        <begin position="9"/>
        <end position="191"/>
    </location>
</feature>
<dbReference type="EMBL" id="JBBJBU010000015">
    <property type="protein sequence ID" value="KAK7202764.1"/>
    <property type="molecule type" value="Genomic_DNA"/>
</dbReference>
<comment type="caution">
    <text evidence="7">The sequence shown here is derived from an EMBL/GenBank/DDBJ whole genome shotgun (WGS) entry which is preliminary data.</text>
</comment>
<dbReference type="InterPro" id="IPR010658">
    <property type="entry name" value="Nodulin-like"/>
</dbReference>
<dbReference type="InterPro" id="IPR036259">
    <property type="entry name" value="MFS_trans_sf"/>
</dbReference>
<evidence type="ECO:0000313" key="8">
    <source>
        <dbReference type="Proteomes" id="UP001498771"/>
    </source>
</evidence>
<reference evidence="7 8" key="1">
    <citation type="submission" date="2024-03" db="EMBL/GenBank/DDBJ databases">
        <title>Genome-scale model development and genomic sequencing of the oleaginous clade Lipomyces.</title>
        <authorList>
            <consortium name="Lawrence Berkeley National Laboratory"/>
            <person name="Czajka J.J."/>
            <person name="Han Y."/>
            <person name="Kim J."/>
            <person name="Mondo S.J."/>
            <person name="Hofstad B.A."/>
            <person name="Robles A."/>
            <person name="Haridas S."/>
            <person name="Riley R."/>
            <person name="LaButti K."/>
            <person name="Pangilinan J."/>
            <person name="Andreopoulos W."/>
            <person name="Lipzen A."/>
            <person name="Yan J."/>
            <person name="Wang M."/>
            <person name="Ng V."/>
            <person name="Grigoriev I.V."/>
            <person name="Spatafora J.W."/>
            <person name="Magnuson J.K."/>
            <person name="Baker S.E."/>
            <person name="Pomraning K.R."/>
        </authorList>
    </citation>
    <scope>NUCLEOTIDE SEQUENCE [LARGE SCALE GENOMIC DNA]</scope>
    <source>
        <strain evidence="7 8">Phaff 52-87</strain>
    </source>
</reference>
<sequence>MFDKRTARYASLVADFWVSLGSGTHYVYSAYGPQLAERLGFSATQSSVIATLGSVGVYLVAPAAGVVIDRKPPHIPITIGGCMILFGYMMMRFAYTSELRSVAFVGIFMIVASAGNTFAYHACVKCAAVNFPHKRGTATSIPVAGYGLSALFFSQIGNAAFPGDTGRFMLMLPLLSSGLVFLGLPFVRNITLDKIADSEVAVIPDDIQSVETDALIRQTTNSASSVNEKKSYAAISEFEHESAQSEVTDEEASMADEIVYAPDDPDEIDIHGWALLRDFRFWTHFTIFGLMSGCGLMYILSDGYVLRALFTYRNPYISPQDLLTNQAIQVSLVSSFSFIGRIIAGYCADRLVRHGYQRMWVIFVGTLCFVLAQIGGLTITSSRFMWFTSIFNGMGYGALFGSYASIMSEVFGIKRFSENYGFLTISTVIGSDVFAFAFGAIYDGNSYFIPEDAYMNYPEYKGDFNSSSPYYNMTTTYQYFDEFTNTTMRRFGSQVGQVCDKGVDCYRTAFIITLPCSIVATVLSILLIRYENRKNTRLAMEQEAMLAAGNAKSLAESSDADATLVAGQ</sequence>
<comment type="subcellular location">
    <subcellularLocation>
        <location evidence="1">Membrane</location>
        <topology evidence="1">Multi-pass membrane protein</topology>
    </subcellularLocation>
</comment>
<evidence type="ECO:0000256" key="4">
    <source>
        <dbReference type="ARBA" id="ARBA00023136"/>
    </source>
</evidence>
<evidence type="ECO:0000256" key="5">
    <source>
        <dbReference type="SAM" id="Phobius"/>
    </source>
</evidence>
<evidence type="ECO:0000256" key="3">
    <source>
        <dbReference type="ARBA" id="ARBA00022989"/>
    </source>
</evidence>
<dbReference type="PANTHER" id="PTHR21576:SF158">
    <property type="entry name" value="RIBOSOMAL RNA-PROCESSING PROTEIN 12-LIKE CONSERVED DOMAIN-CONTAINING PROTEIN"/>
    <property type="match status" value="1"/>
</dbReference>
<keyword evidence="3 5" id="KW-1133">Transmembrane helix</keyword>
<evidence type="ECO:0000259" key="6">
    <source>
        <dbReference type="Pfam" id="PF06813"/>
    </source>
</evidence>
<dbReference type="GeneID" id="90036745"/>
<feature type="transmembrane region" description="Helical" evidence="5">
    <location>
        <begin position="385"/>
        <end position="408"/>
    </location>
</feature>
<keyword evidence="8" id="KW-1185">Reference proteome</keyword>
<dbReference type="Pfam" id="PF06813">
    <property type="entry name" value="Nodulin-like"/>
    <property type="match status" value="1"/>
</dbReference>
<feature type="transmembrane region" description="Helical" evidence="5">
    <location>
        <begin position="510"/>
        <end position="530"/>
    </location>
</feature>
<dbReference type="RefSeq" id="XP_064765797.1">
    <property type="nucleotide sequence ID" value="XM_064911233.1"/>
</dbReference>
<feature type="transmembrane region" description="Helical" evidence="5">
    <location>
        <begin position="285"/>
        <end position="306"/>
    </location>
</feature>
<name>A0ABR1EYT1_9ASCO</name>
<feature type="transmembrane region" description="Helical" evidence="5">
    <location>
        <begin position="420"/>
        <end position="442"/>
    </location>
</feature>
<dbReference type="PANTHER" id="PTHR21576">
    <property type="entry name" value="UNCHARACTERIZED NODULIN-LIKE PROTEIN"/>
    <property type="match status" value="1"/>
</dbReference>
<feature type="transmembrane region" description="Helical" evidence="5">
    <location>
        <begin position="101"/>
        <end position="124"/>
    </location>
</feature>
<feature type="transmembrane region" description="Helical" evidence="5">
    <location>
        <begin position="326"/>
        <end position="348"/>
    </location>
</feature>
<keyword evidence="2 5" id="KW-0812">Transmembrane</keyword>
<feature type="transmembrane region" description="Helical" evidence="5">
    <location>
        <begin position="7"/>
        <end position="28"/>
    </location>
</feature>
<gene>
    <name evidence="7" type="ORF">BZA70DRAFT_269706</name>
</gene>
<protein>
    <submittedName>
        <fullName evidence="7">Major facilitator superfamily domain-containing protein</fullName>
    </submittedName>
</protein>
<accession>A0ABR1EYT1</accession>
<evidence type="ECO:0000313" key="7">
    <source>
        <dbReference type="EMBL" id="KAK7202764.1"/>
    </source>
</evidence>
<proteinExistence type="predicted"/>
<evidence type="ECO:0000256" key="2">
    <source>
        <dbReference type="ARBA" id="ARBA00022692"/>
    </source>
</evidence>
<dbReference type="Gene3D" id="1.20.1250.20">
    <property type="entry name" value="MFS general substrate transporter like domains"/>
    <property type="match status" value="2"/>
</dbReference>
<keyword evidence="4 5" id="KW-0472">Membrane</keyword>
<feature type="transmembrane region" description="Helical" evidence="5">
    <location>
        <begin position="168"/>
        <end position="187"/>
    </location>
</feature>
<dbReference type="SUPFAM" id="SSF103473">
    <property type="entry name" value="MFS general substrate transporter"/>
    <property type="match status" value="1"/>
</dbReference>
<dbReference type="Proteomes" id="UP001498771">
    <property type="component" value="Unassembled WGS sequence"/>
</dbReference>
<feature type="transmembrane region" description="Helical" evidence="5">
    <location>
        <begin position="75"/>
        <end position="95"/>
    </location>
</feature>